<organism evidence="2 3">
    <name type="scientific">Hypocrea virens (strain Gv29-8 / FGSC 10586)</name>
    <name type="common">Gliocladium virens</name>
    <name type="synonym">Trichoderma virens</name>
    <dbReference type="NCBI Taxonomy" id="413071"/>
    <lineage>
        <taxon>Eukaryota</taxon>
        <taxon>Fungi</taxon>
        <taxon>Dikarya</taxon>
        <taxon>Ascomycota</taxon>
        <taxon>Pezizomycotina</taxon>
        <taxon>Sordariomycetes</taxon>
        <taxon>Hypocreomycetidae</taxon>
        <taxon>Hypocreales</taxon>
        <taxon>Hypocreaceae</taxon>
        <taxon>Trichoderma</taxon>
    </lineage>
</organism>
<dbReference type="GO" id="GO:0003824">
    <property type="term" value="F:catalytic activity"/>
    <property type="evidence" value="ECO:0007669"/>
    <property type="project" value="InterPro"/>
</dbReference>
<dbReference type="RefSeq" id="XP_013954592.1">
    <property type="nucleotide sequence ID" value="XM_014099117.1"/>
</dbReference>
<dbReference type="STRING" id="413071.G9MZ71"/>
<dbReference type="InterPro" id="IPR035994">
    <property type="entry name" value="Nucleoside_phosphorylase_sf"/>
</dbReference>
<dbReference type="PANTHER" id="PTHR46082:SF11">
    <property type="entry name" value="AAA+ ATPASE DOMAIN-CONTAINING PROTEIN-RELATED"/>
    <property type="match status" value="1"/>
</dbReference>
<dbReference type="OrthoDB" id="163438at2759"/>
<dbReference type="GO" id="GO:0009116">
    <property type="term" value="P:nucleoside metabolic process"/>
    <property type="evidence" value="ECO:0007669"/>
    <property type="project" value="InterPro"/>
</dbReference>
<proteinExistence type="predicted"/>
<feature type="domain" description="Nucleoside phosphorylase" evidence="1">
    <location>
        <begin position="9"/>
        <end position="121"/>
    </location>
</feature>
<protein>
    <recommendedName>
        <fullName evidence="1">Nucleoside phosphorylase domain-containing protein</fullName>
    </recommendedName>
</protein>
<dbReference type="InterPro" id="IPR000845">
    <property type="entry name" value="Nucleoside_phosphorylase_d"/>
</dbReference>
<dbReference type="InterPro" id="IPR053137">
    <property type="entry name" value="NLR-like"/>
</dbReference>
<sequence length="312" mass="34408">MSDPNNYTIGWISALEIEYAAAQEFLDEEHGAPRCVHKNDENHYSLGRIRNHNVVIAVLPRGGNGIAAAAMAAKDMMHSFPNVRVCLMVGVGGGAPSKRHDIRPGDVVVSVPTFSEKGGNQGGVVQYDYAKTIQEKLFRSTKYLNSPPRALLTAVNGLSTKHMRKGNEIDAAIKKKLEANQRLQKNYGRPDGDSDKLYSSDPAQTMDTIFGATCIRWEAASSVWPRRDDDNPTIHYGTIALANRLMKDAILRDKLAAENDVLCFEMEAAGLMNYFPCLVIRGICDYSDLHKNAEWQGYAVMTAAAYAKDLLI</sequence>
<dbReference type="SUPFAM" id="SSF53167">
    <property type="entry name" value="Purine and uridine phosphorylases"/>
    <property type="match status" value="1"/>
</dbReference>
<name>G9MZ71_HYPVG</name>
<keyword evidence="3" id="KW-1185">Reference proteome</keyword>
<dbReference type="OMA" id="WIERTEE"/>
<comment type="caution">
    <text evidence="2">The sequence shown here is derived from an EMBL/GenBank/DDBJ whole genome shotgun (WGS) entry which is preliminary data.</text>
</comment>
<dbReference type="VEuPathDB" id="FungiDB:TRIVIDRAFT_154698"/>
<accession>G9MZ71</accession>
<dbReference type="HOGENOM" id="CLU_000288_34_22_1"/>
<reference evidence="2 3" key="1">
    <citation type="journal article" date="2011" name="Genome Biol.">
        <title>Comparative genome sequence analysis underscores mycoparasitism as the ancestral life style of Trichoderma.</title>
        <authorList>
            <person name="Kubicek C.P."/>
            <person name="Herrera-Estrella A."/>
            <person name="Seidl-Seiboth V."/>
            <person name="Martinez D.A."/>
            <person name="Druzhinina I.S."/>
            <person name="Thon M."/>
            <person name="Zeilinger S."/>
            <person name="Casas-Flores S."/>
            <person name="Horwitz B.A."/>
            <person name="Mukherjee P.K."/>
            <person name="Mukherjee M."/>
            <person name="Kredics L."/>
            <person name="Alcaraz L.D."/>
            <person name="Aerts A."/>
            <person name="Antal Z."/>
            <person name="Atanasova L."/>
            <person name="Cervantes-Badillo M.G."/>
            <person name="Challacombe J."/>
            <person name="Chertkov O."/>
            <person name="McCluskey K."/>
            <person name="Coulpier F."/>
            <person name="Deshpande N."/>
            <person name="von Doehren H."/>
            <person name="Ebbole D.J."/>
            <person name="Esquivel-Naranjo E.U."/>
            <person name="Fekete E."/>
            <person name="Flipphi M."/>
            <person name="Glaser F."/>
            <person name="Gomez-Rodriguez E.Y."/>
            <person name="Gruber S."/>
            <person name="Han C."/>
            <person name="Henrissat B."/>
            <person name="Hermosa R."/>
            <person name="Hernandez-Onate M."/>
            <person name="Karaffa L."/>
            <person name="Kosti I."/>
            <person name="Le Crom S."/>
            <person name="Lindquist E."/>
            <person name="Lucas S."/>
            <person name="Luebeck M."/>
            <person name="Luebeck P.S."/>
            <person name="Margeot A."/>
            <person name="Metz B."/>
            <person name="Misra M."/>
            <person name="Nevalainen H."/>
            <person name="Omann M."/>
            <person name="Packer N."/>
            <person name="Perrone G."/>
            <person name="Uresti-Rivera E.E."/>
            <person name="Salamov A."/>
            <person name="Schmoll M."/>
            <person name="Seiboth B."/>
            <person name="Shapiro H."/>
            <person name="Sukno S."/>
            <person name="Tamayo-Ramos J.A."/>
            <person name="Tisch D."/>
            <person name="Wiest A."/>
            <person name="Wilkinson H.H."/>
            <person name="Zhang M."/>
            <person name="Coutinho P.M."/>
            <person name="Kenerley C.M."/>
            <person name="Monte E."/>
            <person name="Baker S.E."/>
            <person name="Grigoriev I.V."/>
        </authorList>
    </citation>
    <scope>NUCLEOTIDE SEQUENCE [LARGE SCALE GENOMIC DNA]</scope>
    <source>
        <strain evidence="3">Gv29-8 / FGSC 10586</strain>
    </source>
</reference>
<dbReference type="Gene3D" id="3.40.50.1580">
    <property type="entry name" value="Nucleoside phosphorylase domain"/>
    <property type="match status" value="1"/>
</dbReference>
<evidence type="ECO:0000313" key="3">
    <source>
        <dbReference type="Proteomes" id="UP000007115"/>
    </source>
</evidence>
<gene>
    <name evidence="2" type="ORF">TRIVIDRAFT_154698</name>
</gene>
<dbReference type="PANTHER" id="PTHR46082">
    <property type="entry name" value="ATP/GTP-BINDING PROTEIN-RELATED"/>
    <property type="match status" value="1"/>
</dbReference>
<evidence type="ECO:0000313" key="2">
    <source>
        <dbReference type="EMBL" id="EHK20397.1"/>
    </source>
</evidence>
<dbReference type="InParanoid" id="G9MZ71"/>
<dbReference type="Pfam" id="PF01048">
    <property type="entry name" value="PNP_UDP_1"/>
    <property type="match status" value="1"/>
</dbReference>
<dbReference type="AlphaFoldDB" id="G9MZ71"/>
<dbReference type="Proteomes" id="UP000007115">
    <property type="component" value="Unassembled WGS sequence"/>
</dbReference>
<dbReference type="GeneID" id="25788288"/>
<dbReference type="EMBL" id="ABDF02000080">
    <property type="protein sequence ID" value="EHK20397.1"/>
    <property type="molecule type" value="Genomic_DNA"/>
</dbReference>
<evidence type="ECO:0000259" key="1">
    <source>
        <dbReference type="Pfam" id="PF01048"/>
    </source>
</evidence>